<dbReference type="InterPro" id="IPR027266">
    <property type="entry name" value="TrmE/GcvT-like"/>
</dbReference>
<name>A0A1U9KN05_9PROT</name>
<organism evidence="3 4">
    <name type="scientific">Neoasaia chiangmaiensis</name>
    <dbReference type="NCBI Taxonomy" id="320497"/>
    <lineage>
        <taxon>Bacteria</taxon>
        <taxon>Pseudomonadati</taxon>
        <taxon>Pseudomonadota</taxon>
        <taxon>Alphaproteobacteria</taxon>
        <taxon>Acetobacterales</taxon>
        <taxon>Acetobacteraceae</taxon>
        <taxon>Neoasaia</taxon>
    </lineage>
</organism>
<dbReference type="InterPro" id="IPR045179">
    <property type="entry name" value="YgfZ/GcvT"/>
</dbReference>
<gene>
    <name evidence="3" type="ORF">A0U93_03625</name>
</gene>
<dbReference type="AlphaFoldDB" id="A0A1U9KN05"/>
<dbReference type="KEGG" id="nch:A0U93_03625"/>
<dbReference type="InterPro" id="IPR017703">
    <property type="entry name" value="YgfZ/GCV_T_CS"/>
</dbReference>
<evidence type="ECO:0000313" key="4">
    <source>
        <dbReference type="Proteomes" id="UP000188604"/>
    </source>
</evidence>
<proteinExistence type="predicted"/>
<dbReference type="OrthoDB" id="9796287at2"/>
<protein>
    <recommendedName>
        <fullName evidence="2">CAF17 C-terminal domain-containing protein</fullName>
    </recommendedName>
</protein>
<evidence type="ECO:0000256" key="1">
    <source>
        <dbReference type="ARBA" id="ARBA00022946"/>
    </source>
</evidence>
<feature type="domain" description="CAF17 C-terminal" evidence="2">
    <location>
        <begin position="195"/>
        <end position="261"/>
    </location>
</feature>
<dbReference type="SUPFAM" id="SSF103025">
    <property type="entry name" value="Folate-binding domain"/>
    <property type="match status" value="1"/>
</dbReference>
<dbReference type="PANTHER" id="PTHR22602">
    <property type="entry name" value="TRANSFERASE CAF17, MITOCHONDRIAL-RELATED"/>
    <property type="match status" value="1"/>
</dbReference>
<dbReference type="Proteomes" id="UP000188604">
    <property type="component" value="Chromosome"/>
</dbReference>
<reference evidence="3 4" key="1">
    <citation type="submission" date="2016-03" db="EMBL/GenBank/DDBJ databases">
        <title>Acetic acid bacteria sequencing.</title>
        <authorList>
            <person name="Brandt J."/>
            <person name="Jakob F."/>
            <person name="Vogel R.F."/>
        </authorList>
    </citation>
    <scope>NUCLEOTIDE SEQUENCE [LARGE SCALE GENOMIC DNA]</scope>
    <source>
        <strain evidence="3 4">NBRC 101099</strain>
    </source>
</reference>
<sequence length="265" mass="29707">MPTSQLPERRILAVTGRDRITFLQGLISNDVARATPQNAVWAGFLTPQGRYLADFFVFAEDERLLLDTHETQTDMLVTKLSRFRLRADVQIAATDLTVQAGWDDAGMPARHAAPDPRLPQAGWRAYGPAKETTVRTDTYDQHRIKLGLPDAIDCEPEKTLLLEANFDHLHGISWTKGCYMGQELTARTHYRGLVKRRLLPVESSHPLPPIGSPIMLDDREVGTLRSSVGQHGLAFLRREAWQETLTCDGMALTAVVPDWLKEQDA</sequence>
<dbReference type="InterPro" id="IPR057460">
    <property type="entry name" value="CAF17_C"/>
</dbReference>
<keyword evidence="4" id="KW-1185">Reference proteome</keyword>
<accession>A0A1U9KN05</accession>
<dbReference type="RefSeq" id="WP_077806148.1">
    <property type="nucleotide sequence ID" value="NZ_BJXS01000008.1"/>
</dbReference>
<evidence type="ECO:0000313" key="3">
    <source>
        <dbReference type="EMBL" id="AQS87176.1"/>
    </source>
</evidence>
<dbReference type="EMBL" id="CP014691">
    <property type="protein sequence ID" value="AQS87176.1"/>
    <property type="molecule type" value="Genomic_DNA"/>
</dbReference>
<dbReference type="GO" id="GO:0016226">
    <property type="term" value="P:iron-sulfur cluster assembly"/>
    <property type="evidence" value="ECO:0007669"/>
    <property type="project" value="TreeGrafter"/>
</dbReference>
<dbReference type="Gene3D" id="3.30.1360.120">
    <property type="entry name" value="Probable tRNA modification gtpase trme, domain 1"/>
    <property type="match status" value="2"/>
</dbReference>
<dbReference type="PANTHER" id="PTHR22602:SF0">
    <property type="entry name" value="TRANSFERASE CAF17, MITOCHONDRIAL-RELATED"/>
    <property type="match status" value="1"/>
</dbReference>
<dbReference type="NCBIfam" id="TIGR03317">
    <property type="entry name" value="ygfZ_signature"/>
    <property type="match status" value="1"/>
</dbReference>
<dbReference type="STRING" id="320497.A0U93_03625"/>
<evidence type="ECO:0000259" key="2">
    <source>
        <dbReference type="Pfam" id="PF25455"/>
    </source>
</evidence>
<dbReference type="Pfam" id="PF25455">
    <property type="entry name" value="Beta-barrel_CAF17_C"/>
    <property type="match status" value="1"/>
</dbReference>
<keyword evidence="1" id="KW-0809">Transit peptide</keyword>